<keyword evidence="2" id="KW-0812">Transmembrane</keyword>
<sequence length="406" mass="46193">MTETPPVNRRSGRSRVGRGGRRGAAAQPPAVATEPPLPVHEPKQQPEPHEQQPPPLQEATTPAAPPPAAMMADARRKAAGRRRVLATTATVTATATATNNNNNDSTISSTQSTPRRQSANRRRRTSRRFEEITSSSEEEPELDLPDDHEPPRPDEAPLPTATSFSRRIWQVIANSPQWIREQGRGSDSETDSDTEVLRKLYQRRRVSGPYWLRPDVHAPNRLTYAEHERNRRRRRRLGVLHNGEDYPYMSGSEYDDSDDMGDEDDDRNDGDYRDDDGDEEDGGGVNIKRDPDDDWDARPLGMLDEYPPPSEMVAQFAHLPGVDELPPDADIEDLRRLLPKPPLWRRLRKGFRVYVRKPGLRLLKWVALRLLFAIFAVYWIAKEAVLFLARVSWRVLSSYVWKPLTA</sequence>
<feature type="compositionally biased region" description="Acidic residues" evidence="1">
    <location>
        <begin position="253"/>
        <end position="282"/>
    </location>
</feature>
<feature type="region of interest" description="Disordered" evidence="1">
    <location>
        <begin position="1"/>
        <end position="165"/>
    </location>
</feature>
<proteinExistence type="predicted"/>
<name>A0A4P9Z598_9FUNG</name>
<gene>
    <name evidence="3" type="ORF">SYNPS1DRAFT_26689</name>
</gene>
<keyword evidence="2" id="KW-0472">Membrane</keyword>
<organism evidence="3 4">
    <name type="scientific">Syncephalis pseudoplumigaleata</name>
    <dbReference type="NCBI Taxonomy" id="1712513"/>
    <lineage>
        <taxon>Eukaryota</taxon>
        <taxon>Fungi</taxon>
        <taxon>Fungi incertae sedis</taxon>
        <taxon>Zoopagomycota</taxon>
        <taxon>Zoopagomycotina</taxon>
        <taxon>Zoopagomycetes</taxon>
        <taxon>Zoopagales</taxon>
        <taxon>Piptocephalidaceae</taxon>
        <taxon>Syncephalis</taxon>
    </lineage>
</organism>
<feature type="compositionally biased region" description="Basic residues" evidence="1">
    <location>
        <begin position="10"/>
        <end position="21"/>
    </location>
</feature>
<reference evidence="4" key="1">
    <citation type="journal article" date="2018" name="Nat. Microbiol.">
        <title>Leveraging single-cell genomics to expand the fungal tree of life.</title>
        <authorList>
            <person name="Ahrendt S.R."/>
            <person name="Quandt C.A."/>
            <person name="Ciobanu D."/>
            <person name="Clum A."/>
            <person name="Salamov A."/>
            <person name="Andreopoulos B."/>
            <person name="Cheng J.F."/>
            <person name="Woyke T."/>
            <person name="Pelin A."/>
            <person name="Henrissat B."/>
            <person name="Reynolds N.K."/>
            <person name="Benny G.L."/>
            <person name="Smith M.E."/>
            <person name="James T.Y."/>
            <person name="Grigoriev I.V."/>
        </authorList>
    </citation>
    <scope>NUCLEOTIDE SEQUENCE [LARGE SCALE GENOMIC DNA]</scope>
    <source>
        <strain evidence="4">Benny S71-1</strain>
    </source>
</reference>
<evidence type="ECO:0000313" key="4">
    <source>
        <dbReference type="Proteomes" id="UP000278143"/>
    </source>
</evidence>
<keyword evidence="4" id="KW-1185">Reference proteome</keyword>
<feature type="compositionally biased region" description="Low complexity" evidence="1">
    <location>
        <begin position="85"/>
        <end position="117"/>
    </location>
</feature>
<feature type="non-terminal residue" evidence="3">
    <location>
        <position position="406"/>
    </location>
</feature>
<dbReference type="Proteomes" id="UP000278143">
    <property type="component" value="Unassembled WGS sequence"/>
</dbReference>
<feature type="region of interest" description="Disordered" evidence="1">
    <location>
        <begin position="235"/>
        <end position="299"/>
    </location>
</feature>
<evidence type="ECO:0000256" key="2">
    <source>
        <dbReference type="SAM" id="Phobius"/>
    </source>
</evidence>
<accession>A0A4P9Z598</accession>
<dbReference type="EMBL" id="KZ989170">
    <property type="protein sequence ID" value="RKP27675.1"/>
    <property type="molecule type" value="Genomic_DNA"/>
</dbReference>
<dbReference type="AlphaFoldDB" id="A0A4P9Z598"/>
<feature type="compositionally biased region" description="Low complexity" evidence="1">
    <location>
        <begin position="23"/>
        <end position="32"/>
    </location>
</feature>
<feature type="compositionally biased region" description="Basic and acidic residues" evidence="1">
    <location>
        <begin position="145"/>
        <end position="155"/>
    </location>
</feature>
<feature type="transmembrane region" description="Helical" evidence="2">
    <location>
        <begin position="362"/>
        <end position="381"/>
    </location>
</feature>
<evidence type="ECO:0000256" key="1">
    <source>
        <dbReference type="SAM" id="MobiDB-lite"/>
    </source>
</evidence>
<keyword evidence="2" id="KW-1133">Transmembrane helix</keyword>
<evidence type="ECO:0000313" key="3">
    <source>
        <dbReference type="EMBL" id="RKP27675.1"/>
    </source>
</evidence>
<feature type="compositionally biased region" description="Basic and acidic residues" evidence="1">
    <location>
        <begin position="40"/>
        <end position="50"/>
    </location>
</feature>
<protein>
    <submittedName>
        <fullName evidence="3">Uncharacterized protein</fullName>
    </submittedName>
</protein>